<dbReference type="InterPro" id="IPR012394">
    <property type="entry name" value="Aldehyde_DH_NAD(P)"/>
</dbReference>
<dbReference type="RefSeq" id="WP_149431779.1">
    <property type="nucleotide sequence ID" value="NZ_VLNY01000009.1"/>
</dbReference>
<feature type="active site" evidence="4">
    <location>
        <position position="248"/>
    </location>
</feature>
<evidence type="ECO:0000256" key="4">
    <source>
        <dbReference type="PIRSR" id="PIRSR036492-1"/>
    </source>
</evidence>
<accession>A0A5A7S5Y8</accession>
<comment type="caution">
    <text evidence="6">The sequence shown here is derived from an EMBL/GenBank/DDBJ whole genome shotgun (WGS) entry which is preliminary data.</text>
</comment>
<evidence type="ECO:0000313" key="6">
    <source>
        <dbReference type="EMBL" id="KAA0021578.1"/>
    </source>
</evidence>
<sequence>MAESAQQSPSANGLRRAQVLTSYDPRTGEIAGDYAVMGTDEVTRTLREARGAQAWWSGLSYAARKRWLLDWKKQIVRHADDLADVVVQETGKPHDDALLEIVLAIEHLDWAARNADSVLGRRKVRSGKFGFNQSATVGYEPMGVVGVIGPWNYPVFTPMGSIAYAMAAGNAVIFKPSELTPGVGMWLARSWHELAPNQPVLQTVTGDGETGTALCRSKVDKIAFTGSPATARRVMAVCAETLTPLVVEGGGKDAMIVHVDAKLEDAAEAAVFGAMSNGGQTCAGVERVYVAESVYEQFLALVRKKVEKLHPGADRSAAYGPLTLESQAGVVRRHIEDAIASGGRAVVGGVDSIREPYVEPVILTDVPEDSVAITEETFGPVVVINKVDDLEDAITRVNATPYGLGASIFTRDLKTADRVAARLRAGVVSVNSVLGFVSVPALPFGGVGDSGFGRIHGDDGLREFSRSKSITVQKYRAPVKLLSMNRKSRDVRVTKWMFKRTHG</sequence>
<dbReference type="OrthoDB" id="6882680at2"/>
<dbReference type="SUPFAM" id="SSF53720">
    <property type="entry name" value="ALDH-like"/>
    <property type="match status" value="1"/>
</dbReference>
<dbReference type="Gene3D" id="3.40.309.10">
    <property type="entry name" value="Aldehyde Dehydrogenase, Chain A, domain 2"/>
    <property type="match status" value="1"/>
</dbReference>
<dbReference type="EMBL" id="VLNY01000009">
    <property type="protein sequence ID" value="KAA0021578.1"/>
    <property type="molecule type" value="Genomic_DNA"/>
</dbReference>
<reference evidence="6 7" key="1">
    <citation type="submission" date="2019-07" db="EMBL/GenBank/DDBJ databases">
        <title>Rhodococcus cavernicolus sp. nov., isolated from a cave.</title>
        <authorList>
            <person name="Lee S.D."/>
        </authorList>
    </citation>
    <scope>NUCLEOTIDE SEQUENCE [LARGE SCALE GENOMIC DNA]</scope>
    <source>
        <strain evidence="6 7">C1-24</strain>
    </source>
</reference>
<dbReference type="GO" id="GO:0006081">
    <property type="term" value="P:aldehyde metabolic process"/>
    <property type="evidence" value="ECO:0007669"/>
    <property type="project" value="InterPro"/>
</dbReference>
<organism evidence="6 7">
    <name type="scientific">Antrihabitans cavernicola</name>
    <dbReference type="NCBI Taxonomy" id="2495913"/>
    <lineage>
        <taxon>Bacteria</taxon>
        <taxon>Bacillati</taxon>
        <taxon>Actinomycetota</taxon>
        <taxon>Actinomycetes</taxon>
        <taxon>Mycobacteriales</taxon>
        <taxon>Nocardiaceae</taxon>
        <taxon>Antrihabitans</taxon>
    </lineage>
</organism>
<evidence type="ECO:0000313" key="7">
    <source>
        <dbReference type="Proteomes" id="UP000322244"/>
    </source>
</evidence>
<feature type="active site" evidence="4">
    <location>
        <position position="282"/>
    </location>
</feature>
<dbReference type="InterPro" id="IPR016163">
    <property type="entry name" value="Ald_DH_C"/>
</dbReference>
<keyword evidence="7" id="KW-1185">Reference proteome</keyword>
<dbReference type="InterPro" id="IPR016161">
    <property type="entry name" value="Ald_DH/histidinol_DH"/>
</dbReference>
<keyword evidence="2 3" id="KW-0560">Oxidoreductase</keyword>
<dbReference type="Gene3D" id="3.40.605.10">
    <property type="entry name" value="Aldehyde Dehydrogenase, Chain A, domain 1"/>
    <property type="match status" value="1"/>
</dbReference>
<evidence type="ECO:0000256" key="3">
    <source>
        <dbReference type="PIRNR" id="PIRNR036492"/>
    </source>
</evidence>
<gene>
    <name evidence="6" type="ORF">FOY51_18700</name>
</gene>
<dbReference type="InterPro" id="IPR016162">
    <property type="entry name" value="Ald_DH_N"/>
</dbReference>
<dbReference type="AlphaFoldDB" id="A0A5A7S5Y8"/>
<feature type="domain" description="Aldehyde dehydrogenase" evidence="5">
    <location>
        <begin position="20"/>
        <end position="470"/>
    </location>
</feature>
<dbReference type="Pfam" id="PF00171">
    <property type="entry name" value="Aldedh"/>
    <property type="match status" value="1"/>
</dbReference>
<evidence type="ECO:0000256" key="2">
    <source>
        <dbReference type="ARBA" id="ARBA00023002"/>
    </source>
</evidence>
<comment type="similarity">
    <text evidence="1 3">Belongs to the aldehyde dehydrogenase family.</text>
</comment>
<dbReference type="CDD" id="cd07099">
    <property type="entry name" value="ALDH_DDALDH"/>
    <property type="match status" value="1"/>
</dbReference>
<evidence type="ECO:0000256" key="1">
    <source>
        <dbReference type="ARBA" id="ARBA00009986"/>
    </source>
</evidence>
<protein>
    <recommendedName>
        <fullName evidence="3">Aldehyde dehydrogenase</fullName>
    </recommendedName>
</protein>
<dbReference type="GO" id="GO:0016620">
    <property type="term" value="F:oxidoreductase activity, acting on the aldehyde or oxo group of donors, NAD or NADP as acceptor"/>
    <property type="evidence" value="ECO:0007669"/>
    <property type="project" value="InterPro"/>
</dbReference>
<name>A0A5A7S5Y8_9NOCA</name>
<proteinExistence type="inferred from homology"/>
<dbReference type="InterPro" id="IPR015590">
    <property type="entry name" value="Aldehyde_DH_dom"/>
</dbReference>
<evidence type="ECO:0000259" key="5">
    <source>
        <dbReference type="Pfam" id="PF00171"/>
    </source>
</evidence>
<dbReference type="Proteomes" id="UP000322244">
    <property type="component" value="Unassembled WGS sequence"/>
</dbReference>
<dbReference type="PANTHER" id="PTHR11699">
    <property type="entry name" value="ALDEHYDE DEHYDROGENASE-RELATED"/>
    <property type="match status" value="1"/>
</dbReference>
<dbReference type="PIRSF" id="PIRSF036492">
    <property type="entry name" value="ALDH"/>
    <property type="match status" value="1"/>
</dbReference>